<dbReference type="CDD" id="cd17536">
    <property type="entry name" value="REC_YesN-like"/>
    <property type="match status" value="1"/>
</dbReference>
<evidence type="ECO:0000259" key="5">
    <source>
        <dbReference type="PROSITE" id="PS01124"/>
    </source>
</evidence>
<keyword evidence="3" id="KW-0804">Transcription</keyword>
<organism evidence="7 8">
    <name type="scientific">Cohnella phaseoli</name>
    <dbReference type="NCBI Taxonomy" id="456490"/>
    <lineage>
        <taxon>Bacteria</taxon>
        <taxon>Bacillati</taxon>
        <taxon>Bacillota</taxon>
        <taxon>Bacilli</taxon>
        <taxon>Bacillales</taxon>
        <taxon>Paenibacillaceae</taxon>
        <taxon>Cohnella</taxon>
    </lineage>
</organism>
<keyword evidence="1" id="KW-0805">Transcription regulation</keyword>
<proteinExistence type="predicted"/>
<dbReference type="SUPFAM" id="SSF52172">
    <property type="entry name" value="CheY-like"/>
    <property type="match status" value="1"/>
</dbReference>
<evidence type="ECO:0000256" key="3">
    <source>
        <dbReference type="ARBA" id="ARBA00023163"/>
    </source>
</evidence>
<keyword evidence="8" id="KW-1185">Reference proteome</keyword>
<dbReference type="InterPro" id="IPR009057">
    <property type="entry name" value="Homeodomain-like_sf"/>
</dbReference>
<evidence type="ECO:0000256" key="1">
    <source>
        <dbReference type="ARBA" id="ARBA00023015"/>
    </source>
</evidence>
<dbReference type="EMBL" id="QRDZ01000019">
    <property type="protein sequence ID" value="RED65442.1"/>
    <property type="molecule type" value="Genomic_DNA"/>
</dbReference>
<dbReference type="GO" id="GO:0043565">
    <property type="term" value="F:sequence-specific DNA binding"/>
    <property type="evidence" value="ECO:0007669"/>
    <property type="project" value="InterPro"/>
</dbReference>
<comment type="caution">
    <text evidence="7">The sequence shown here is derived from an EMBL/GenBank/DDBJ whole genome shotgun (WGS) entry which is preliminary data.</text>
</comment>
<dbReference type="AlphaFoldDB" id="A0A3D9IUN0"/>
<evidence type="ECO:0000259" key="6">
    <source>
        <dbReference type="PROSITE" id="PS50110"/>
    </source>
</evidence>
<feature type="domain" description="HTH araC/xylS-type" evidence="5">
    <location>
        <begin position="425"/>
        <end position="523"/>
    </location>
</feature>
<keyword evidence="4" id="KW-0597">Phosphoprotein</keyword>
<accession>A0A3D9IUN0</accession>
<dbReference type="InterPro" id="IPR018060">
    <property type="entry name" value="HTH_AraC"/>
</dbReference>
<dbReference type="PROSITE" id="PS01124">
    <property type="entry name" value="HTH_ARAC_FAMILY_2"/>
    <property type="match status" value="1"/>
</dbReference>
<dbReference type="Gene3D" id="1.10.10.60">
    <property type="entry name" value="Homeodomain-like"/>
    <property type="match status" value="2"/>
</dbReference>
<reference evidence="7 8" key="1">
    <citation type="submission" date="2018-07" db="EMBL/GenBank/DDBJ databases">
        <title>Genomic Encyclopedia of Type Strains, Phase III (KMG-III): the genomes of soil and plant-associated and newly described type strains.</title>
        <authorList>
            <person name="Whitman W."/>
        </authorList>
    </citation>
    <scope>NUCLEOTIDE SEQUENCE [LARGE SCALE GENOMIC DNA]</scope>
    <source>
        <strain evidence="7 8">CECT 7287</strain>
    </source>
</reference>
<dbReference type="PANTHER" id="PTHR43280:SF28">
    <property type="entry name" value="HTH-TYPE TRANSCRIPTIONAL ACTIVATOR RHAS"/>
    <property type="match status" value="1"/>
</dbReference>
<dbReference type="PANTHER" id="PTHR43280">
    <property type="entry name" value="ARAC-FAMILY TRANSCRIPTIONAL REGULATOR"/>
    <property type="match status" value="1"/>
</dbReference>
<dbReference type="Pfam" id="PF00072">
    <property type="entry name" value="Response_reg"/>
    <property type="match status" value="1"/>
</dbReference>
<feature type="modified residue" description="4-aspartylphosphate" evidence="4">
    <location>
        <position position="57"/>
    </location>
</feature>
<dbReference type="InterPro" id="IPR001789">
    <property type="entry name" value="Sig_transdc_resp-reg_receiver"/>
</dbReference>
<dbReference type="Proteomes" id="UP000256977">
    <property type="component" value="Unassembled WGS sequence"/>
</dbReference>
<dbReference type="PROSITE" id="PS50110">
    <property type="entry name" value="RESPONSE_REGULATORY"/>
    <property type="match status" value="1"/>
</dbReference>
<evidence type="ECO:0000256" key="4">
    <source>
        <dbReference type="PROSITE-ProRule" id="PRU00169"/>
    </source>
</evidence>
<evidence type="ECO:0000313" key="8">
    <source>
        <dbReference type="Proteomes" id="UP000256977"/>
    </source>
</evidence>
<feature type="domain" description="Response regulatory" evidence="6">
    <location>
        <begin position="3"/>
        <end position="122"/>
    </location>
</feature>
<gene>
    <name evidence="7" type="ORF">DFP98_11981</name>
</gene>
<protein>
    <submittedName>
        <fullName evidence="7">Two-component system response regulator YesN</fullName>
    </submittedName>
</protein>
<dbReference type="InterPro" id="IPR011006">
    <property type="entry name" value="CheY-like_superfamily"/>
</dbReference>
<dbReference type="InterPro" id="IPR018062">
    <property type="entry name" value="HTH_AraC-typ_CS"/>
</dbReference>
<dbReference type="Gene3D" id="3.40.50.2300">
    <property type="match status" value="1"/>
</dbReference>
<name>A0A3D9IUN0_9BACL</name>
<evidence type="ECO:0000256" key="2">
    <source>
        <dbReference type="ARBA" id="ARBA00023125"/>
    </source>
</evidence>
<dbReference type="GO" id="GO:0000160">
    <property type="term" value="P:phosphorelay signal transduction system"/>
    <property type="evidence" value="ECO:0007669"/>
    <property type="project" value="InterPro"/>
</dbReference>
<dbReference type="Pfam" id="PF12833">
    <property type="entry name" value="HTH_18"/>
    <property type="match status" value="1"/>
</dbReference>
<dbReference type="PROSITE" id="PS00041">
    <property type="entry name" value="HTH_ARAC_FAMILY_1"/>
    <property type="match status" value="1"/>
</dbReference>
<dbReference type="SMART" id="SM00448">
    <property type="entry name" value="REC"/>
    <property type="match status" value="1"/>
</dbReference>
<dbReference type="SMART" id="SM00342">
    <property type="entry name" value="HTH_ARAC"/>
    <property type="match status" value="1"/>
</dbReference>
<dbReference type="RefSeq" id="WP_116062846.1">
    <property type="nucleotide sequence ID" value="NZ_QRDZ01000019.1"/>
</dbReference>
<sequence>MYSYVIVDDEPLIRSGIRSKIDSFAESLGLLCVGEANNGREALALIAERDPQIIVTDMRMPGVDGRELLALLKQSYSDKQMIVVSGYKDYEYMMGAIEAQVAGYLLKPFSREEVQAVMAKAIEAIEAAAASKGLREKLDDMQAEQERLHEQYDLELCRVQIESGRHGAASAEFQSHRGRALQSIKRYMLLSQYATDAQNAQRTDLRRLAELLQEQQEFSSELALIPGSVEAWLYLVVPLNSLDDSERVHKLAKQWMMGAHVDDKTESRLLIAASLPKRDLGQLHEAYLECRSAMDACSADTMYGYGSYERQPAKSERWEETDRLVYLLESGSADKAAKELDDALFRDAMTWSEAKSRCRQLIEAIMNAARQELLLAPHDWAKNADVIIDEGYDSRRLSEYMQELLQAIESPLRSSGADSSHSLVRKLQSYIEAHYHEDLSLQKLAQRFFVNASYCSYIFKEKTGMNLSEFLSAKRIAKAKELLERTDYPLDRIARLVGYSNDKYLIRIFKKSTGDTPQAYRQSRRR</sequence>
<evidence type="ECO:0000313" key="7">
    <source>
        <dbReference type="EMBL" id="RED65442.1"/>
    </source>
</evidence>
<dbReference type="SUPFAM" id="SSF46689">
    <property type="entry name" value="Homeodomain-like"/>
    <property type="match status" value="2"/>
</dbReference>
<keyword evidence="2" id="KW-0238">DNA-binding</keyword>
<dbReference type="GO" id="GO:0003700">
    <property type="term" value="F:DNA-binding transcription factor activity"/>
    <property type="evidence" value="ECO:0007669"/>
    <property type="project" value="InterPro"/>
</dbReference>
<dbReference type="OrthoDB" id="2563880at2"/>